<feature type="region of interest" description="Disordered" evidence="2">
    <location>
        <begin position="849"/>
        <end position="877"/>
    </location>
</feature>
<feature type="region of interest" description="Disordered" evidence="2">
    <location>
        <begin position="915"/>
        <end position="970"/>
    </location>
</feature>
<dbReference type="Pfam" id="PF17168">
    <property type="entry name" value="DUF5127"/>
    <property type="match status" value="1"/>
</dbReference>
<feature type="compositionally biased region" description="Polar residues" evidence="2">
    <location>
        <begin position="958"/>
        <end position="970"/>
    </location>
</feature>
<comment type="caution">
    <text evidence="7">The sequence shown here is derived from an EMBL/GenBank/DDBJ whole genome shotgun (WGS) entry which is preliminary data.</text>
</comment>
<feature type="coiled-coil region" evidence="1">
    <location>
        <begin position="987"/>
        <end position="1014"/>
    </location>
</feature>
<feature type="domain" description="Glutaminase A central" evidence="5">
    <location>
        <begin position="428"/>
        <end position="564"/>
    </location>
</feature>
<evidence type="ECO:0000256" key="1">
    <source>
        <dbReference type="SAM" id="Coils"/>
    </source>
</evidence>
<protein>
    <recommendedName>
        <fullName evidence="9">DUF1793-domain-containing protein</fullName>
    </recommendedName>
</protein>
<dbReference type="InterPro" id="IPR032514">
    <property type="entry name" value="GtaA_central"/>
</dbReference>
<organism evidence="7 8">
    <name type="scientific">Collybiopsis confluens</name>
    <dbReference type="NCBI Taxonomy" id="2823264"/>
    <lineage>
        <taxon>Eukaryota</taxon>
        <taxon>Fungi</taxon>
        <taxon>Dikarya</taxon>
        <taxon>Basidiomycota</taxon>
        <taxon>Agaricomycotina</taxon>
        <taxon>Agaricomycetes</taxon>
        <taxon>Agaricomycetidae</taxon>
        <taxon>Agaricales</taxon>
        <taxon>Marasmiineae</taxon>
        <taxon>Omphalotaceae</taxon>
        <taxon>Collybiopsis</taxon>
    </lineage>
</organism>
<feature type="signal peptide" evidence="4">
    <location>
        <begin position="1"/>
        <end position="21"/>
    </location>
</feature>
<gene>
    <name evidence="7" type="ORF">D9757_005127</name>
</gene>
<reference evidence="7 8" key="1">
    <citation type="journal article" date="2020" name="ISME J.">
        <title>Uncovering the hidden diversity of litter-decomposition mechanisms in mushroom-forming fungi.</title>
        <authorList>
            <person name="Floudas D."/>
            <person name="Bentzer J."/>
            <person name="Ahren D."/>
            <person name="Johansson T."/>
            <person name="Persson P."/>
            <person name="Tunlid A."/>
        </authorList>
    </citation>
    <scope>NUCLEOTIDE SEQUENCE [LARGE SCALE GENOMIC DNA]</scope>
    <source>
        <strain evidence="7 8">CBS 406.79</strain>
    </source>
</reference>
<evidence type="ECO:0000256" key="4">
    <source>
        <dbReference type="SAM" id="SignalP"/>
    </source>
</evidence>
<keyword evidence="3" id="KW-0812">Transmembrane</keyword>
<dbReference type="InterPro" id="IPR033433">
    <property type="entry name" value="GtaA_N"/>
</dbReference>
<proteinExistence type="predicted"/>
<evidence type="ECO:0000256" key="2">
    <source>
        <dbReference type="SAM" id="MobiDB-lite"/>
    </source>
</evidence>
<feature type="transmembrane region" description="Helical" evidence="3">
    <location>
        <begin position="884"/>
        <end position="908"/>
    </location>
</feature>
<evidence type="ECO:0000313" key="8">
    <source>
        <dbReference type="Proteomes" id="UP000518752"/>
    </source>
</evidence>
<dbReference type="AlphaFoldDB" id="A0A8H5HT39"/>
<evidence type="ECO:0000259" key="5">
    <source>
        <dbReference type="Pfam" id="PF16335"/>
    </source>
</evidence>
<dbReference type="InterPro" id="IPR052743">
    <property type="entry name" value="Glutaminase_GtaA"/>
</dbReference>
<accession>A0A8H5HT39</accession>
<keyword evidence="1" id="KW-0175">Coiled coil</keyword>
<keyword evidence="4" id="KW-0732">Signal</keyword>
<dbReference type="EMBL" id="JAACJN010000025">
    <property type="protein sequence ID" value="KAF5388993.1"/>
    <property type="molecule type" value="Genomic_DNA"/>
</dbReference>
<keyword evidence="3" id="KW-1133">Transmembrane helix</keyword>
<sequence length="1035" mass="112098">MLILLTGVIPFLPWFYTLAFAQSIQPPAIPLTVRGPYLQTYLNHATPTANSNQWPKFWTTNRTFGWTGLLRVDNAFYCWLGEPEVFTLNNNATLPSVAIFNGYQITPTRSILSLTAGKMDINVTFLSPIEVGVIVLLLVIFVSYTHAFLLLILPDICAHSQPNDLVLQSFPFSYIYFEASSNDGNSHSVQVYQDISGGALDRPAPTALPTGQHLFSAVVAMEIELRRCEWLSHSNDSVIQWSSTVNNTILYNKAQQSPLPFMVEENNQAEDAVVYQVANTGSGVTYQTGEDYLLRSAFFNNGNLSNLQNTTFRAIQDHWPVLALSNDLGKITTTSSPLVWGIGLIRSADTIYTTIAGNQTRRPYFFTKYTDVPTAVRTLSLPCLLFPSNLFVFFSLTQMIDFMSDALNARQRSISLDNQIVSDANAISSQYADLVSLAAKQAMAGMEITVGSDLNGKVNASDVLIFMKDIGNSQRTNAVEILYAAFPSILYINSSWAGYLLEPLLAYQPSSLYEQAFATGDLGNAFPLVLGNNASAPFGAIEDSSDIIIMVWAHAKFSGDGGMTASDGAWLFLCLALALYLRTDHRFTLFFSHSTQYSTLKEWTESLISEHPLTPNKFVSADGLNSSNMTNLAIKGILAIRTMVEISTVAGESADAKMYSVCFSLPLSTFPLLFDTLLLPPSLWSSFSDFSSPAFQDLAASLVAQWQTLASSSGHLTSTYGSNSSWGLMYNLYYDKLFGFGLVSDDIYTAQTTWYSNALSTAPAFGFSYDSNQATTAKSHWTLLTAGTMTDNKTRDSLVSMVHAAASNIKTFSVFPTTYGTSDASVLAVRGAMYALLALNLPKKTVSAVSPGMDGGSPGGGGSSGNGGSGGSSKNSEGDKHFNAGAIAGGVAGGIAALMLLALVILLCRRHQRTARNSRGGRGIRGNDVTEISNRPGPVVPYRVTRRIPRTGPKLTLGGSNPKSRTVTPKTATGLHAPAASEPAVSESNTLDIAAELRAEVDNLRREIEDMRMRTQYEPPPEYQSDLGLGGVIAL</sequence>
<keyword evidence="3" id="KW-0472">Membrane</keyword>
<evidence type="ECO:0008006" key="9">
    <source>
        <dbReference type="Google" id="ProtNLM"/>
    </source>
</evidence>
<evidence type="ECO:0000313" key="7">
    <source>
        <dbReference type="EMBL" id="KAF5388993.1"/>
    </source>
</evidence>
<feature type="domain" description="Glutaminase A central" evidence="5">
    <location>
        <begin position="594"/>
        <end position="660"/>
    </location>
</feature>
<name>A0A8H5HT39_9AGAR</name>
<dbReference type="OrthoDB" id="3918848at2759"/>
<feature type="transmembrane region" description="Helical" evidence="3">
    <location>
        <begin position="131"/>
        <end position="153"/>
    </location>
</feature>
<dbReference type="Pfam" id="PF16335">
    <property type="entry name" value="GtaA_6_Hairpin"/>
    <property type="match status" value="3"/>
</dbReference>
<feature type="domain" description="Glutaminase A central" evidence="5">
    <location>
        <begin position="694"/>
        <end position="826"/>
    </location>
</feature>
<feature type="chain" id="PRO_5034765911" description="DUF1793-domain-containing protein" evidence="4">
    <location>
        <begin position="22"/>
        <end position="1035"/>
    </location>
</feature>
<feature type="domain" description="Glutaminase A N-terminal" evidence="6">
    <location>
        <begin position="161"/>
        <end position="377"/>
    </location>
</feature>
<evidence type="ECO:0000256" key="3">
    <source>
        <dbReference type="SAM" id="Phobius"/>
    </source>
</evidence>
<feature type="compositionally biased region" description="Gly residues" evidence="2">
    <location>
        <begin position="853"/>
        <end position="871"/>
    </location>
</feature>
<dbReference type="PANTHER" id="PTHR31987:SF1">
    <property type="entry name" value="GLUTAMINASE A"/>
    <property type="match status" value="1"/>
</dbReference>
<evidence type="ECO:0000259" key="6">
    <source>
        <dbReference type="Pfam" id="PF17168"/>
    </source>
</evidence>
<keyword evidence="8" id="KW-1185">Reference proteome</keyword>
<dbReference type="Proteomes" id="UP000518752">
    <property type="component" value="Unassembled WGS sequence"/>
</dbReference>
<dbReference type="PANTHER" id="PTHR31987">
    <property type="entry name" value="GLUTAMINASE A-RELATED"/>
    <property type="match status" value="1"/>
</dbReference>